<proteinExistence type="predicted"/>
<feature type="transmembrane region" description="Helical" evidence="1">
    <location>
        <begin position="84"/>
        <end position="104"/>
    </location>
</feature>
<keyword evidence="4" id="KW-1185">Reference proteome</keyword>
<dbReference type="AlphaFoldDB" id="A0A3N0ITQ4"/>
<dbReference type="EMBL" id="QICC01000087">
    <property type="protein sequence ID" value="RNM40355.1"/>
    <property type="molecule type" value="Genomic_DNA"/>
</dbReference>
<keyword evidence="1" id="KW-1133">Transmembrane helix</keyword>
<evidence type="ECO:0000256" key="1">
    <source>
        <dbReference type="SAM" id="Phobius"/>
    </source>
</evidence>
<gene>
    <name evidence="2" type="ORF">C1876_08175</name>
    <name evidence="3" type="ORF">DMP09_14660</name>
</gene>
<protein>
    <submittedName>
        <fullName evidence="3">Uncharacterized protein</fullName>
    </submittedName>
</protein>
<keyword evidence="1" id="KW-0472">Membrane</keyword>
<evidence type="ECO:0000313" key="3">
    <source>
        <dbReference type="EMBL" id="RNM40355.1"/>
    </source>
</evidence>
<evidence type="ECO:0000313" key="4">
    <source>
        <dbReference type="Proteomes" id="UP000253817"/>
    </source>
</evidence>
<comment type="caution">
    <text evidence="3">The sequence shown here is derived from an EMBL/GenBank/DDBJ whole genome shotgun (WGS) entry which is preliminary data.</text>
</comment>
<feature type="transmembrane region" description="Helical" evidence="1">
    <location>
        <begin position="124"/>
        <end position="143"/>
    </location>
</feature>
<organism evidence="3 5">
    <name type="scientific">Eggerthella sinensis</name>
    <dbReference type="NCBI Taxonomy" id="242230"/>
    <lineage>
        <taxon>Bacteria</taxon>
        <taxon>Bacillati</taxon>
        <taxon>Actinomycetota</taxon>
        <taxon>Coriobacteriia</taxon>
        <taxon>Eggerthellales</taxon>
        <taxon>Eggerthellaceae</taxon>
        <taxon>Eggerthella</taxon>
    </lineage>
</organism>
<dbReference type="Proteomes" id="UP000270112">
    <property type="component" value="Unassembled WGS sequence"/>
</dbReference>
<reference evidence="3" key="3">
    <citation type="journal article" date="2019" name="Microbiol. Resour. Announc.">
        <title>Draft Genome Sequences of Type Strains of Gordonibacter faecihominis, Paraeggerthella hongkongensis, Parvibacter caecicola,Slackia equolifaciens, Slackia faecicanis, and Slackia isoflavoniconvertens.</title>
        <authorList>
            <person name="Danylec N."/>
            <person name="Stoll D.A."/>
            <person name="Dotsch A."/>
            <person name="Huch M."/>
        </authorList>
    </citation>
    <scope>NUCLEOTIDE SEQUENCE</scope>
    <source>
        <strain evidence="3">DSM 16107</strain>
    </source>
</reference>
<evidence type="ECO:0000313" key="2">
    <source>
        <dbReference type="EMBL" id="RDB68921.1"/>
    </source>
</evidence>
<keyword evidence="1" id="KW-0812">Transmembrane</keyword>
<evidence type="ECO:0000313" key="5">
    <source>
        <dbReference type="Proteomes" id="UP000270112"/>
    </source>
</evidence>
<feature type="transmembrane region" description="Helical" evidence="1">
    <location>
        <begin position="52"/>
        <end position="72"/>
    </location>
</feature>
<name>A0A3N0ITQ4_9ACTN</name>
<dbReference type="EMBL" id="PPTT01000012">
    <property type="protein sequence ID" value="RDB68921.1"/>
    <property type="molecule type" value="Genomic_DNA"/>
</dbReference>
<dbReference type="Proteomes" id="UP000253817">
    <property type="component" value="Unassembled WGS sequence"/>
</dbReference>
<sequence>MVVALIVSCAALAAFAFFAFMFWRGALLFLLAGSAATDGEHDEACRRLGKRMAVVLLVACALVATLAVLQAAEIARNAPLASAATLANNGAFLALVAVVIWFFIVQRPDGERRRANLDHVHAAAIVFVVLMLGAVGVVGMVAAGA</sequence>
<reference evidence="5" key="2">
    <citation type="submission" date="2018-05" db="EMBL/GenBank/DDBJ databases">
        <title>Genome Sequencing of selected type strains of the family Eggerthellaceae.</title>
        <authorList>
            <person name="Danylec N."/>
            <person name="Stoll D.A."/>
            <person name="Doetsch A."/>
            <person name="Huch M."/>
        </authorList>
    </citation>
    <scope>NUCLEOTIDE SEQUENCE [LARGE SCALE GENOMIC DNA]</scope>
    <source>
        <strain evidence="5">DSM 16107</strain>
    </source>
</reference>
<accession>A0A3N0ITQ4</accession>
<reference evidence="2 4" key="1">
    <citation type="journal article" date="2018" name="Elife">
        <title>Discovery and characterization of a prevalent human gut bacterial enzyme sufficient for the inactivation of a family of plant toxins.</title>
        <authorList>
            <person name="Koppel N."/>
            <person name="Bisanz J.E."/>
            <person name="Pandelia M.E."/>
            <person name="Turnbaugh P.J."/>
            <person name="Balskus E.P."/>
        </authorList>
    </citation>
    <scope>NUCLEOTIDE SEQUENCE [LARGE SCALE GENOMIC DNA]</scope>
    <source>
        <strain evidence="2 4">DSM 16107</strain>
    </source>
</reference>